<feature type="non-terminal residue" evidence="1">
    <location>
        <position position="1"/>
    </location>
</feature>
<organism evidence="1 2">
    <name type="scientific">Blumeria graminis f. sp. triticale</name>
    <dbReference type="NCBI Taxonomy" id="1689686"/>
    <lineage>
        <taxon>Eukaryota</taxon>
        <taxon>Fungi</taxon>
        <taxon>Dikarya</taxon>
        <taxon>Ascomycota</taxon>
        <taxon>Pezizomycotina</taxon>
        <taxon>Leotiomycetes</taxon>
        <taxon>Erysiphales</taxon>
        <taxon>Erysiphaceae</taxon>
        <taxon>Blumeria</taxon>
    </lineage>
</organism>
<dbReference type="EMBL" id="CAJHIT010000008">
    <property type="protein sequence ID" value="CAD6504099.1"/>
    <property type="molecule type" value="Genomic_DNA"/>
</dbReference>
<dbReference type="AlphaFoldDB" id="A0A9W4GFY9"/>
<evidence type="ECO:0000313" key="2">
    <source>
        <dbReference type="Proteomes" id="UP000683417"/>
    </source>
</evidence>
<reference evidence="1" key="1">
    <citation type="submission" date="2020-10" db="EMBL/GenBank/DDBJ databases">
        <authorList>
            <person name="Muller C M."/>
        </authorList>
    </citation>
    <scope>NUCLEOTIDE SEQUENCE</scope>
    <source>
        <strain evidence="1">THUN-12</strain>
    </source>
</reference>
<gene>
    <name evidence="1" type="ORF">BGTH12_LOCUS5457</name>
</gene>
<accession>A0A9W4GFY9</accession>
<evidence type="ECO:0000313" key="1">
    <source>
        <dbReference type="EMBL" id="CAD6504099.1"/>
    </source>
</evidence>
<sequence length="78" mass="8865">WRLSVSLSQISNTLPQFPYCGCSSVNPIQVTSVPLSHFPLQETPHYYIPYKDFYSRAYYVTALSSHHQAPLGFLSTLL</sequence>
<dbReference type="Proteomes" id="UP000683417">
    <property type="component" value="Unassembled WGS sequence"/>
</dbReference>
<name>A0A9W4GFY9_BLUGR</name>
<comment type="caution">
    <text evidence="1">The sequence shown here is derived from an EMBL/GenBank/DDBJ whole genome shotgun (WGS) entry which is preliminary data.</text>
</comment>
<protein>
    <submittedName>
        <fullName evidence="1">BgTH12-05836</fullName>
    </submittedName>
</protein>
<proteinExistence type="predicted"/>